<organism evidence="2 3">
    <name type="scientific">Hymenobacter volaticus</name>
    <dbReference type="NCBI Taxonomy" id="2932254"/>
    <lineage>
        <taxon>Bacteria</taxon>
        <taxon>Pseudomonadati</taxon>
        <taxon>Bacteroidota</taxon>
        <taxon>Cytophagia</taxon>
        <taxon>Cytophagales</taxon>
        <taxon>Hymenobacteraceae</taxon>
        <taxon>Hymenobacter</taxon>
    </lineage>
</organism>
<evidence type="ECO:0000313" key="3">
    <source>
        <dbReference type="Proteomes" id="UP000830401"/>
    </source>
</evidence>
<dbReference type="Proteomes" id="UP000830401">
    <property type="component" value="Plasmid unnamed6"/>
</dbReference>
<name>A0ABY4GFD1_9BACT</name>
<protein>
    <recommendedName>
        <fullName evidence="1">PLL-like beta propeller domain-containing protein</fullName>
    </recommendedName>
</protein>
<dbReference type="Pfam" id="PF26607">
    <property type="entry name" value="DUF8189"/>
    <property type="match status" value="1"/>
</dbReference>
<geneLocation type="plasmid" evidence="2 3">
    <name>unnamed6</name>
</geneLocation>
<keyword evidence="3" id="KW-1185">Reference proteome</keyword>
<keyword evidence="2" id="KW-0614">Plasmid</keyword>
<dbReference type="InterPro" id="IPR058502">
    <property type="entry name" value="PLL-like_beta-prop"/>
</dbReference>
<gene>
    <name evidence="2" type="ORF">MUN86_29525</name>
</gene>
<sequence length="78" mass="8449">MEVFSLGKDKAFWHISQQAPGADNWSNWQSLGVPAAGTQGASTKVRQRQEVASNSEDVVSLNLQQSTEQMMNGAAINN</sequence>
<evidence type="ECO:0000313" key="2">
    <source>
        <dbReference type="EMBL" id="UOQ69640.1"/>
    </source>
</evidence>
<evidence type="ECO:0000259" key="1">
    <source>
        <dbReference type="Pfam" id="PF26607"/>
    </source>
</evidence>
<proteinExistence type="predicted"/>
<reference evidence="2" key="1">
    <citation type="submission" date="2022-04" db="EMBL/GenBank/DDBJ databases">
        <title>Hymenobacter sp. isolated from the air.</title>
        <authorList>
            <person name="Won M."/>
            <person name="Lee C.-M."/>
            <person name="Woen H.-Y."/>
            <person name="Kwon S.-W."/>
        </authorList>
    </citation>
    <scope>NUCLEOTIDE SEQUENCE</scope>
    <source>
        <strain evidence="2">5420S-77</strain>
        <plasmid evidence="2">unnamed6</plasmid>
    </source>
</reference>
<dbReference type="EMBL" id="CP095067">
    <property type="protein sequence ID" value="UOQ69640.1"/>
    <property type="molecule type" value="Genomic_DNA"/>
</dbReference>
<feature type="domain" description="PLL-like beta propeller" evidence="1">
    <location>
        <begin position="1"/>
        <end position="68"/>
    </location>
</feature>
<dbReference type="RefSeq" id="WP_245127486.1">
    <property type="nucleotide sequence ID" value="NZ_CP095067.1"/>
</dbReference>
<accession>A0ABY4GFD1</accession>